<dbReference type="Proteomes" id="UP000178771">
    <property type="component" value="Unassembled WGS sequence"/>
</dbReference>
<gene>
    <name evidence="2" type="ORF">A2982_03825</name>
</gene>
<evidence type="ECO:0000313" key="2">
    <source>
        <dbReference type="EMBL" id="OGC51830.1"/>
    </source>
</evidence>
<sequence length="104" mass="12267">MKILEETFTLIHIRISHKKVLFMSLRHFVTLALILLIAFSAFQIYKAAISEIDIINFIESAFYTILLIYSAFFWIKSWPKANRMLNKASEYESERKDKSDKDSI</sequence>
<keyword evidence="1" id="KW-1133">Transmembrane helix</keyword>
<protein>
    <submittedName>
        <fullName evidence="2">Uncharacterized protein</fullName>
    </submittedName>
</protein>
<keyword evidence="1" id="KW-0472">Membrane</keyword>
<organism evidence="2 3">
    <name type="scientific">candidate division WWE3 bacterium RIFCSPLOWO2_01_FULL_39_13</name>
    <dbReference type="NCBI Taxonomy" id="1802624"/>
    <lineage>
        <taxon>Bacteria</taxon>
        <taxon>Katanobacteria</taxon>
    </lineage>
</organism>
<name>A0A1F4V452_UNCKA</name>
<dbReference type="EMBL" id="MEVH01000012">
    <property type="protein sequence ID" value="OGC51830.1"/>
    <property type="molecule type" value="Genomic_DNA"/>
</dbReference>
<dbReference type="STRING" id="1802624.A2982_03825"/>
<comment type="caution">
    <text evidence="2">The sequence shown here is derived from an EMBL/GenBank/DDBJ whole genome shotgun (WGS) entry which is preliminary data.</text>
</comment>
<proteinExistence type="predicted"/>
<evidence type="ECO:0000313" key="3">
    <source>
        <dbReference type="Proteomes" id="UP000178771"/>
    </source>
</evidence>
<evidence type="ECO:0000256" key="1">
    <source>
        <dbReference type="SAM" id="Phobius"/>
    </source>
</evidence>
<feature type="transmembrane region" description="Helical" evidence="1">
    <location>
        <begin position="20"/>
        <end position="42"/>
    </location>
</feature>
<accession>A0A1F4V452</accession>
<keyword evidence="1" id="KW-0812">Transmembrane</keyword>
<dbReference type="AlphaFoldDB" id="A0A1F4V452"/>
<feature type="transmembrane region" description="Helical" evidence="1">
    <location>
        <begin position="54"/>
        <end position="75"/>
    </location>
</feature>
<reference evidence="2 3" key="1">
    <citation type="journal article" date="2016" name="Nat. Commun.">
        <title>Thousands of microbial genomes shed light on interconnected biogeochemical processes in an aquifer system.</title>
        <authorList>
            <person name="Anantharaman K."/>
            <person name="Brown C.T."/>
            <person name="Hug L.A."/>
            <person name="Sharon I."/>
            <person name="Castelle C.J."/>
            <person name="Probst A.J."/>
            <person name="Thomas B.C."/>
            <person name="Singh A."/>
            <person name="Wilkins M.J."/>
            <person name="Karaoz U."/>
            <person name="Brodie E.L."/>
            <person name="Williams K.H."/>
            <person name="Hubbard S.S."/>
            <person name="Banfield J.F."/>
        </authorList>
    </citation>
    <scope>NUCLEOTIDE SEQUENCE [LARGE SCALE GENOMIC DNA]</scope>
</reference>